<organism evidence="2 3">
    <name type="scientific">Carboxylicivirga linearis</name>
    <dbReference type="NCBI Taxonomy" id="1628157"/>
    <lineage>
        <taxon>Bacteria</taxon>
        <taxon>Pseudomonadati</taxon>
        <taxon>Bacteroidota</taxon>
        <taxon>Bacteroidia</taxon>
        <taxon>Marinilabiliales</taxon>
        <taxon>Marinilabiliaceae</taxon>
        <taxon>Carboxylicivirga</taxon>
    </lineage>
</organism>
<protein>
    <submittedName>
        <fullName evidence="2">DUF1275 domain-containing protein</fullName>
    </submittedName>
</protein>
<feature type="transmembrane region" description="Helical" evidence="1">
    <location>
        <begin position="94"/>
        <end position="111"/>
    </location>
</feature>
<keyword evidence="1" id="KW-0812">Transmembrane</keyword>
<accession>A0ABS5JY00</accession>
<dbReference type="Pfam" id="PF06912">
    <property type="entry name" value="DUF1275"/>
    <property type="match status" value="1"/>
</dbReference>
<gene>
    <name evidence="2" type="ORF">KEM10_16070</name>
</gene>
<dbReference type="InterPro" id="IPR010699">
    <property type="entry name" value="DUF1275"/>
</dbReference>
<evidence type="ECO:0000256" key="1">
    <source>
        <dbReference type="SAM" id="Phobius"/>
    </source>
</evidence>
<feature type="transmembrane region" description="Helical" evidence="1">
    <location>
        <begin position="17"/>
        <end position="40"/>
    </location>
</feature>
<feature type="transmembrane region" description="Helical" evidence="1">
    <location>
        <begin position="123"/>
        <end position="139"/>
    </location>
</feature>
<keyword evidence="3" id="KW-1185">Reference proteome</keyword>
<feature type="transmembrane region" description="Helical" evidence="1">
    <location>
        <begin position="60"/>
        <end position="82"/>
    </location>
</feature>
<name>A0ABS5JY00_9BACT</name>
<comment type="caution">
    <text evidence="2">The sequence shown here is derived from an EMBL/GenBank/DDBJ whole genome shotgun (WGS) entry which is preliminary data.</text>
</comment>
<proteinExistence type="predicted"/>
<keyword evidence="1" id="KW-1133">Transmembrane helix</keyword>
<dbReference type="PANTHER" id="PTHR37314">
    <property type="entry name" value="SLR0142 PROTEIN"/>
    <property type="match status" value="1"/>
</dbReference>
<dbReference type="Proteomes" id="UP000708576">
    <property type="component" value="Unassembled WGS sequence"/>
</dbReference>
<dbReference type="PANTHER" id="PTHR37314:SF4">
    <property type="entry name" value="UPF0700 TRANSMEMBRANE PROTEIN YOAK"/>
    <property type="match status" value="1"/>
</dbReference>
<feature type="transmembrane region" description="Helical" evidence="1">
    <location>
        <begin position="208"/>
        <end position="227"/>
    </location>
</feature>
<evidence type="ECO:0000313" key="2">
    <source>
        <dbReference type="EMBL" id="MBS2099807.1"/>
    </source>
</evidence>
<evidence type="ECO:0000313" key="3">
    <source>
        <dbReference type="Proteomes" id="UP000708576"/>
    </source>
</evidence>
<sequence length="239" mass="26586">MFQHQGKARSNRHNVHIAIFLSFIAGMVNMCGIFELRTLITNVTGHFAWLTNGALNMDYSIVITLLAYLLAFLLGSFTSGVLIEWMISKKKMNIYVLPTLLEAAVLMLVPILSVTSDSVPNELLASLLLMAMGVQNAFVTKISNAVVRTTHLTGLFTDLGIELSQLCFKQNIDTQSKNISTIKLRLNIITFFFLGGIAGGFVYYSIQIYTLIMAAIILLSGLIFDALHFRYVKRLLRIG</sequence>
<dbReference type="EMBL" id="JAGUCO010000015">
    <property type="protein sequence ID" value="MBS2099807.1"/>
    <property type="molecule type" value="Genomic_DNA"/>
</dbReference>
<reference evidence="2 3" key="1">
    <citation type="journal article" date="2015" name="Int. J. Syst. Evol. Microbiol.">
        <title>Carboxylicivirga linearis sp. nov., isolated from a sea cucumber culture pond.</title>
        <authorList>
            <person name="Wang F.Q."/>
            <person name="Zhou Y.X."/>
            <person name="Lin X.Z."/>
            <person name="Chen G.J."/>
            <person name="Du Z.J."/>
        </authorList>
    </citation>
    <scope>NUCLEOTIDE SEQUENCE [LARGE SCALE GENOMIC DNA]</scope>
    <source>
        <strain evidence="2 3">FB218</strain>
    </source>
</reference>
<keyword evidence="1" id="KW-0472">Membrane</keyword>
<feature type="transmembrane region" description="Helical" evidence="1">
    <location>
        <begin position="184"/>
        <end position="202"/>
    </location>
</feature>
<dbReference type="RefSeq" id="WP_212217049.1">
    <property type="nucleotide sequence ID" value="NZ_JAGUCO010000015.1"/>
</dbReference>